<name>A0ABV6UK78_9ACTN</name>
<dbReference type="SUPFAM" id="SSF56317">
    <property type="entry name" value="Carbon-nitrogen hydrolase"/>
    <property type="match status" value="1"/>
</dbReference>
<dbReference type="Gene3D" id="3.60.110.10">
    <property type="entry name" value="Carbon-nitrogen hydrolase"/>
    <property type="match status" value="1"/>
</dbReference>
<gene>
    <name evidence="4" type="ORF">ACEZDJ_11190</name>
</gene>
<dbReference type="EMBL" id="JBHEZZ010000005">
    <property type="protein sequence ID" value="MFC1401851.1"/>
    <property type="molecule type" value="Genomic_DNA"/>
</dbReference>
<protein>
    <submittedName>
        <fullName evidence="4">Carbon-nitrogen hydrolase family protein</fullName>
    </submittedName>
</protein>
<dbReference type="GO" id="GO:0016787">
    <property type="term" value="F:hydrolase activity"/>
    <property type="evidence" value="ECO:0007669"/>
    <property type="project" value="UniProtKB-KW"/>
</dbReference>
<feature type="domain" description="CN hydrolase" evidence="3">
    <location>
        <begin position="51"/>
        <end position="301"/>
    </location>
</feature>
<evidence type="ECO:0000313" key="5">
    <source>
        <dbReference type="Proteomes" id="UP001592528"/>
    </source>
</evidence>
<feature type="region of interest" description="Disordered" evidence="2">
    <location>
        <begin position="312"/>
        <end position="343"/>
    </location>
</feature>
<proteinExistence type="predicted"/>
<dbReference type="PANTHER" id="PTHR43674:SF16">
    <property type="entry name" value="CARBON-NITROGEN FAMILY, PUTATIVE (AFU_ORTHOLOGUE AFUA_5G02350)-RELATED"/>
    <property type="match status" value="1"/>
</dbReference>
<organism evidence="4 5">
    <name type="scientific">Streptacidiphilus cavernicola</name>
    <dbReference type="NCBI Taxonomy" id="3342716"/>
    <lineage>
        <taxon>Bacteria</taxon>
        <taxon>Bacillati</taxon>
        <taxon>Actinomycetota</taxon>
        <taxon>Actinomycetes</taxon>
        <taxon>Kitasatosporales</taxon>
        <taxon>Streptomycetaceae</taxon>
        <taxon>Streptacidiphilus</taxon>
    </lineage>
</organism>
<dbReference type="InterPro" id="IPR050345">
    <property type="entry name" value="Aliph_Amidase/BUP"/>
</dbReference>
<comment type="caution">
    <text evidence="4">The sequence shown here is derived from an EMBL/GenBank/DDBJ whole genome shotgun (WGS) entry which is preliminary data.</text>
</comment>
<dbReference type="InterPro" id="IPR003010">
    <property type="entry name" value="C-N_Hydrolase"/>
</dbReference>
<evidence type="ECO:0000256" key="2">
    <source>
        <dbReference type="SAM" id="MobiDB-lite"/>
    </source>
</evidence>
<dbReference type="Proteomes" id="UP001592528">
    <property type="component" value="Unassembled WGS sequence"/>
</dbReference>
<sequence>MTARHNLKRQVRARATRTGESYTAALRHFLPPTLPETPPIAEAAARSTGAVRLAVAQTPAREDSRDIDALRESGRQVRDLMRQARDQGARIVQFPEGAICFPSKRIMSATGPDPVGPADWDRYPWLVAQAELSKIADLAAELRLWAVVAAPHRLTSPNRPHNSLYVLSDRGAVVTRYDERRLSRTKAMYMYSPGRSPVTFDLDGVRFGCLLGMEIHYPELFAEYEALDVDCVLLSTTGVQPGNVGAQTQGHAASNSFWVSLAVPTQHAGTEPSAVAAPNGRWHQQCPADGSPAVVVVDLDNGCEPAAEAVNHARPWRRQARTAGSGDRCPADPRSENRAAGFN</sequence>
<dbReference type="PROSITE" id="PS50263">
    <property type="entry name" value="CN_HYDROLASE"/>
    <property type="match status" value="1"/>
</dbReference>
<keyword evidence="5" id="KW-1185">Reference proteome</keyword>
<evidence type="ECO:0000256" key="1">
    <source>
        <dbReference type="ARBA" id="ARBA00022801"/>
    </source>
</evidence>
<evidence type="ECO:0000259" key="3">
    <source>
        <dbReference type="PROSITE" id="PS50263"/>
    </source>
</evidence>
<accession>A0ABV6UK78</accession>
<dbReference type="CDD" id="cd07197">
    <property type="entry name" value="nitrilase"/>
    <property type="match status" value="1"/>
</dbReference>
<keyword evidence="1 4" id="KW-0378">Hydrolase</keyword>
<reference evidence="4 5" key="1">
    <citation type="submission" date="2024-09" db="EMBL/GenBank/DDBJ databases">
        <authorList>
            <person name="Lee S.D."/>
        </authorList>
    </citation>
    <scope>NUCLEOTIDE SEQUENCE [LARGE SCALE GENOMIC DNA]</scope>
    <source>
        <strain evidence="4 5">N1-5</strain>
    </source>
</reference>
<dbReference type="Pfam" id="PF00795">
    <property type="entry name" value="CN_hydrolase"/>
    <property type="match status" value="1"/>
</dbReference>
<evidence type="ECO:0000313" key="4">
    <source>
        <dbReference type="EMBL" id="MFC1401851.1"/>
    </source>
</evidence>
<dbReference type="InterPro" id="IPR036526">
    <property type="entry name" value="C-N_Hydrolase_sf"/>
</dbReference>
<dbReference type="PANTHER" id="PTHR43674">
    <property type="entry name" value="NITRILASE C965.09-RELATED"/>
    <property type="match status" value="1"/>
</dbReference>
<dbReference type="RefSeq" id="WP_030256402.1">
    <property type="nucleotide sequence ID" value="NZ_JBHEZZ010000005.1"/>
</dbReference>